<dbReference type="EMBL" id="FQZU01000001">
    <property type="protein sequence ID" value="SHI51158.1"/>
    <property type="molecule type" value="Genomic_DNA"/>
</dbReference>
<keyword evidence="2" id="KW-1185">Reference proteome</keyword>
<evidence type="ECO:0000313" key="2">
    <source>
        <dbReference type="Proteomes" id="UP000183994"/>
    </source>
</evidence>
<accession>A0A1M6BRK5</accession>
<dbReference type="OrthoDB" id="5421045at2"/>
<dbReference type="Proteomes" id="UP000183994">
    <property type="component" value="Unassembled WGS sequence"/>
</dbReference>
<evidence type="ECO:0000313" key="1">
    <source>
        <dbReference type="EMBL" id="SHI51158.1"/>
    </source>
</evidence>
<protein>
    <submittedName>
        <fullName evidence="1">Uncharacterized protein</fullName>
    </submittedName>
</protein>
<reference evidence="2" key="1">
    <citation type="submission" date="2016-11" db="EMBL/GenBank/DDBJ databases">
        <authorList>
            <person name="Varghese N."/>
            <person name="Submissions S."/>
        </authorList>
    </citation>
    <scope>NUCLEOTIDE SEQUENCE [LARGE SCALE GENOMIC DNA]</scope>
    <source>
        <strain evidence="2">DSM 16219</strain>
    </source>
</reference>
<name>A0A1M6BRK5_9BACT</name>
<dbReference type="AlphaFoldDB" id="A0A1M6BRK5"/>
<gene>
    <name evidence="1" type="ORF">SAMN02745216_00049</name>
</gene>
<proteinExistence type="predicted"/>
<organism evidence="1 2">
    <name type="scientific">Desulfatibacillum alkenivorans DSM 16219</name>
    <dbReference type="NCBI Taxonomy" id="1121393"/>
    <lineage>
        <taxon>Bacteria</taxon>
        <taxon>Pseudomonadati</taxon>
        <taxon>Thermodesulfobacteriota</taxon>
        <taxon>Desulfobacteria</taxon>
        <taxon>Desulfobacterales</taxon>
        <taxon>Desulfatibacillaceae</taxon>
        <taxon>Desulfatibacillum</taxon>
    </lineage>
</organism>
<dbReference type="RefSeq" id="WP_073471756.1">
    <property type="nucleotide sequence ID" value="NZ_FQZU01000001.1"/>
</dbReference>
<sequence length="163" mass="17918">MIVKFLRNKVVEVEPRKDGTLRVSWRLTDDLLKMEVNLVVQPPALEIIEATAELGRFVPKGLEDASEIIEDVEGVNIGAGLRKIVRGVLGGPEGQSLLSEAVLECCNAVILHFTRPGLEIGEALETDEERLEAVRAMVKSSPRLVRSCISFQDDSPIMKGLDL</sequence>